<evidence type="ECO:0000313" key="3">
    <source>
        <dbReference type="EnsemblFungi" id="MAPG_04771T0"/>
    </source>
</evidence>
<proteinExistence type="predicted"/>
<dbReference type="eggNOG" id="ENOG502QUMI">
    <property type="taxonomic scope" value="Eukaryota"/>
</dbReference>
<dbReference type="STRING" id="644358.A0A0C4DXL7"/>
<reference evidence="3" key="4">
    <citation type="journal article" date="2015" name="G3 (Bethesda)">
        <title>Genome sequences of three phytopathogenic species of the Magnaporthaceae family of fungi.</title>
        <authorList>
            <person name="Okagaki L.H."/>
            <person name="Nunes C.C."/>
            <person name="Sailsbery J."/>
            <person name="Clay B."/>
            <person name="Brown D."/>
            <person name="John T."/>
            <person name="Oh Y."/>
            <person name="Young N."/>
            <person name="Fitzgerald M."/>
            <person name="Haas B.J."/>
            <person name="Zeng Q."/>
            <person name="Young S."/>
            <person name="Adiconis X."/>
            <person name="Fan L."/>
            <person name="Levin J.Z."/>
            <person name="Mitchell T.K."/>
            <person name="Okubara P.A."/>
            <person name="Farman M.L."/>
            <person name="Kohn L.M."/>
            <person name="Birren B."/>
            <person name="Ma L.-J."/>
            <person name="Dean R.A."/>
        </authorList>
    </citation>
    <scope>NUCLEOTIDE SEQUENCE</scope>
    <source>
        <strain evidence="3">ATCC 64411 / 73-15</strain>
    </source>
</reference>
<evidence type="ECO:0000259" key="1">
    <source>
        <dbReference type="PROSITE" id="PS50011"/>
    </source>
</evidence>
<dbReference type="GO" id="GO:0005524">
    <property type="term" value="F:ATP binding"/>
    <property type="evidence" value="ECO:0007669"/>
    <property type="project" value="InterPro"/>
</dbReference>
<keyword evidence="4" id="KW-1185">Reference proteome</keyword>
<dbReference type="EnsemblFungi" id="MAPG_04771T0">
    <property type="protein sequence ID" value="MAPG_04771T0"/>
    <property type="gene ID" value="MAPG_04771"/>
</dbReference>
<dbReference type="VEuPathDB" id="FungiDB:MAPG_04771"/>
<reference evidence="4" key="2">
    <citation type="submission" date="2010-05" db="EMBL/GenBank/DDBJ databases">
        <title>The genome sequence of Magnaporthe poae strain ATCC 64411.</title>
        <authorList>
            <person name="Ma L.-J."/>
            <person name="Dead R."/>
            <person name="Young S."/>
            <person name="Zeng Q."/>
            <person name="Koehrsen M."/>
            <person name="Alvarado L."/>
            <person name="Berlin A."/>
            <person name="Chapman S.B."/>
            <person name="Chen Z."/>
            <person name="Freedman E."/>
            <person name="Gellesch M."/>
            <person name="Goldberg J."/>
            <person name="Griggs A."/>
            <person name="Gujja S."/>
            <person name="Heilman E.R."/>
            <person name="Heiman D."/>
            <person name="Hepburn T."/>
            <person name="Howarth C."/>
            <person name="Jen D."/>
            <person name="Larson L."/>
            <person name="Mehta T."/>
            <person name="Neiman D."/>
            <person name="Pearson M."/>
            <person name="Roberts A."/>
            <person name="Saif S."/>
            <person name="Shea T."/>
            <person name="Shenoy N."/>
            <person name="Sisk P."/>
            <person name="Stolte C."/>
            <person name="Sykes S."/>
            <person name="Walk T."/>
            <person name="White J."/>
            <person name="Yandava C."/>
            <person name="Haas B."/>
            <person name="Nusbaum C."/>
            <person name="Birren B."/>
        </authorList>
    </citation>
    <scope>NUCLEOTIDE SEQUENCE [LARGE SCALE GENOMIC DNA]</scope>
    <source>
        <strain evidence="4">ATCC 64411 / 73-15</strain>
    </source>
</reference>
<dbReference type="GO" id="GO:0004672">
    <property type="term" value="F:protein kinase activity"/>
    <property type="evidence" value="ECO:0007669"/>
    <property type="project" value="InterPro"/>
</dbReference>
<evidence type="ECO:0000313" key="2">
    <source>
        <dbReference type="EMBL" id="KLU85751.1"/>
    </source>
</evidence>
<dbReference type="Proteomes" id="UP000011715">
    <property type="component" value="Unassembled WGS sequence"/>
</dbReference>
<dbReference type="AlphaFoldDB" id="A0A0C4DXL7"/>
<reference evidence="3" key="5">
    <citation type="submission" date="2015-06" db="UniProtKB">
        <authorList>
            <consortium name="EnsemblFungi"/>
        </authorList>
    </citation>
    <scope>IDENTIFICATION</scope>
    <source>
        <strain evidence="3">ATCC 64411</strain>
    </source>
</reference>
<dbReference type="OMA" id="FAFVHKN"/>
<reference evidence="2" key="1">
    <citation type="submission" date="2010-05" db="EMBL/GenBank/DDBJ databases">
        <title>The Genome Sequence of Magnaporthe poae strain ATCC 64411.</title>
        <authorList>
            <consortium name="The Broad Institute Genome Sequencing Platform"/>
            <consortium name="Broad Institute Genome Sequencing Center for Infectious Disease"/>
            <person name="Ma L.-J."/>
            <person name="Dead R."/>
            <person name="Young S."/>
            <person name="Zeng Q."/>
            <person name="Koehrsen M."/>
            <person name="Alvarado L."/>
            <person name="Berlin A."/>
            <person name="Chapman S.B."/>
            <person name="Chen Z."/>
            <person name="Freedman E."/>
            <person name="Gellesch M."/>
            <person name="Goldberg J."/>
            <person name="Griggs A."/>
            <person name="Gujja S."/>
            <person name="Heilman E.R."/>
            <person name="Heiman D."/>
            <person name="Hepburn T."/>
            <person name="Howarth C."/>
            <person name="Jen D."/>
            <person name="Larson L."/>
            <person name="Mehta T."/>
            <person name="Neiman D."/>
            <person name="Pearson M."/>
            <person name="Roberts A."/>
            <person name="Saif S."/>
            <person name="Shea T."/>
            <person name="Shenoy N."/>
            <person name="Sisk P."/>
            <person name="Stolte C."/>
            <person name="Sykes S."/>
            <person name="Walk T."/>
            <person name="White J."/>
            <person name="Yandava C."/>
            <person name="Haas B."/>
            <person name="Nusbaum C."/>
            <person name="Birren B."/>
        </authorList>
    </citation>
    <scope>NUCLEOTIDE SEQUENCE</scope>
    <source>
        <strain evidence="2">ATCC 64411</strain>
    </source>
</reference>
<gene>
    <name evidence="2" type="ORF">MAPG_04771</name>
</gene>
<dbReference type="EMBL" id="GL876968">
    <property type="protein sequence ID" value="KLU85751.1"/>
    <property type="molecule type" value="Genomic_DNA"/>
</dbReference>
<dbReference type="OrthoDB" id="1911848at2759"/>
<reference evidence="2" key="3">
    <citation type="submission" date="2011-03" db="EMBL/GenBank/DDBJ databases">
        <title>Annotation of Magnaporthe poae ATCC 64411.</title>
        <authorList>
            <person name="Ma L.-J."/>
            <person name="Dead R."/>
            <person name="Young S.K."/>
            <person name="Zeng Q."/>
            <person name="Gargeya S."/>
            <person name="Fitzgerald M."/>
            <person name="Haas B."/>
            <person name="Abouelleil A."/>
            <person name="Alvarado L."/>
            <person name="Arachchi H.M."/>
            <person name="Berlin A."/>
            <person name="Brown A."/>
            <person name="Chapman S.B."/>
            <person name="Chen Z."/>
            <person name="Dunbar C."/>
            <person name="Freedman E."/>
            <person name="Gearin G."/>
            <person name="Gellesch M."/>
            <person name="Goldberg J."/>
            <person name="Griggs A."/>
            <person name="Gujja S."/>
            <person name="Heiman D."/>
            <person name="Howarth C."/>
            <person name="Larson L."/>
            <person name="Lui A."/>
            <person name="MacDonald P.J.P."/>
            <person name="Mehta T."/>
            <person name="Montmayeur A."/>
            <person name="Murphy C."/>
            <person name="Neiman D."/>
            <person name="Pearson M."/>
            <person name="Priest M."/>
            <person name="Roberts A."/>
            <person name="Saif S."/>
            <person name="Shea T."/>
            <person name="Shenoy N."/>
            <person name="Sisk P."/>
            <person name="Stolte C."/>
            <person name="Sykes S."/>
            <person name="Yandava C."/>
            <person name="Wortman J."/>
            <person name="Nusbaum C."/>
            <person name="Birren B."/>
        </authorList>
    </citation>
    <scope>NUCLEOTIDE SEQUENCE</scope>
    <source>
        <strain evidence="2">ATCC 64411</strain>
    </source>
</reference>
<sequence>MSAELVLAALGGADLCLKYGAILVEAYRAFRGASDAMREKVVTFEAMWSRTRVQIEFLGRVAGSLGEEHYRVQLQVLEMLKTKLLLASSKLESVTSENKAGAGKGEGVSINRWKYMMVRNSLDETIESLERWQRIFDPSWFLMLRVADEVIDSELSNSSAQALVSEVARGSGSKLAAAQKLRLSIRGDASDIHVSLPVGGLDWATAVYIAYSETKLVRRAGGSSKLFAVDTITFAPNADPARVRVDAEALVKKLKHAEYGSGVLPCHGLIKHRDAATKSLSSIDLVFAMPPQPTTQDHPPRPRTLRSALQAGDMPSRVSLSAVLGVARQLAEAVSFLHTCDFVHKNIRPETVLLLNQELDAAGTWRDSEMGSAYLVGFDSFRGATSHTARRGDDDWRRDLYRHPSRQGPLAQEDYVMQHDVYSLGVCLLELGIGRSFVESSSEAASGQQQQQLRARPSDVLLGGGANEDEASSSSLFSVSDAQRGGVGLKNHLVRLAKERLPARMGDLYMAVVVTCLTCLDRDNDDFGNEDDMRDDDGILIGVRFIERVLLRLNSISV</sequence>
<dbReference type="PROSITE" id="PS50011">
    <property type="entry name" value="PROTEIN_KINASE_DOM"/>
    <property type="match status" value="1"/>
</dbReference>
<organism evidence="3 4">
    <name type="scientific">Magnaporthiopsis poae (strain ATCC 64411 / 73-15)</name>
    <name type="common">Kentucky bluegrass fungus</name>
    <name type="synonym">Magnaporthe poae</name>
    <dbReference type="NCBI Taxonomy" id="644358"/>
    <lineage>
        <taxon>Eukaryota</taxon>
        <taxon>Fungi</taxon>
        <taxon>Dikarya</taxon>
        <taxon>Ascomycota</taxon>
        <taxon>Pezizomycotina</taxon>
        <taxon>Sordariomycetes</taxon>
        <taxon>Sordariomycetidae</taxon>
        <taxon>Magnaporthales</taxon>
        <taxon>Magnaporthaceae</taxon>
        <taxon>Magnaporthiopsis</taxon>
    </lineage>
</organism>
<feature type="domain" description="Protein kinase" evidence="1">
    <location>
        <begin position="161"/>
        <end position="558"/>
    </location>
</feature>
<protein>
    <recommendedName>
        <fullName evidence="1">Protein kinase domain-containing protein</fullName>
    </recommendedName>
</protein>
<dbReference type="PANTHER" id="PTHR37542:SF1">
    <property type="entry name" value="PRION-INHIBITION AND PROPAGATION HELO DOMAIN-CONTAINING PROTEIN"/>
    <property type="match status" value="1"/>
</dbReference>
<dbReference type="EMBL" id="ADBL01001116">
    <property type="status" value="NOT_ANNOTATED_CDS"/>
    <property type="molecule type" value="Genomic_DNA"/>
</dbReference>
<dbReference type="SUPFAM" id="SSF56112">
    <property type="entry name" value="Protein kinase-like (PK-like)"/>
    <property type="match status" value="1"/>
</dbReference>
<name>A0A0C4DXL7_MAGP6</name>
<accession>A0A0C4DXL7</accession>
<dbReference type="InterPro" id="IPR011009">
    <property type="entry name" value="Kinase-like_dom_sf"/>
</dbReference>
<dbReference type="Gene3D" id="1.10.510.10">
    <property type="entry name" value="Transferase(Phosphotransferase) domain 1"/>
    <property type="match status" value="1"/>
</dbReference>
<dbReference type="InterPro" id="IPR000719">
    <property type="entry name" value="Prot_kinase_dom"/>
</dbReference>
<evidence type="ECO:0000313" key="4">
    <source>
        <dbReference type="Proteomes" id="UP000011715"/>
    </source>
</evidence>
<dbReference type="PANTHER" id="PTHR37542">
    <property type="entry name" value="HELO DOMAIN-CONTAINING PROTEIN-RELATED"/>
    <property type="match status" value="1"/>
</dbReference>